<evidence type="ECO:0000256" key="1">
    <source>
        <dbReference type="ARBA" id="ARBA00005417"/>
    </source>
</evidence>
<comment type="caution">
    <text evidence="6">The sequence shown here is derived from an EMBL/GenBank/DDBJ whole genome shotgun (WGS) entry which is preliminary data.</text>
</comment>
<accession>A0ABT5UFA0</accession>
<evidence type="ECO:0000256" key="4">
    <source>
        <dbReference type="ARBA" id="ARBA00022840"/>
    </source>
</evidence>
<dbReference type="InterPro" id="IPR003439">
    <property type="entry name" value="ABC_transporter-like_ATP-bd"/>
</dbReference>
<dbReference type="Gene3D" id="3.40.50.300">
    <property type="entry name" value="P-loop containing nucleotide triphosphate hydrolases"/>
    <property type="match status" value="1"/>
</dbReference>
<organism evidence="6 7">
    <name type="scientific">Spartinivicinus poritis</name>
    <dbReference type="NCBI Taxonomy" id="2994640"/>
    <lineage>
        <taxon>Bacteria</taxon>
        <taxon>Pseudomonadati</taxon>
        <taxon>Pseudomonadota</taxon>
        <taxon>Gammaproteobacteria</taxon>
        <taxon>Oceanospirillales</taxon>
        <taxon>Zooshikellaceae</taxon>
        <taxon>Spartinivicinus</taxon>
    </lineage>
</organism>
<dbReference type="RefSeq" id="WP_274690981.1">
    <property type="nucleotide sequence ID" value="NZ_JAPMOU010000039.1"/>
</dbReference>
<evidence type="ECO:0000256" key="3">
    <source>
        <dbReference type="ARBA" id="ARBA00022741"/>
    </source>
</evidence>
<protein>
    <submittedName>
        <fullName evidence="6">ABC transporter ATP-binding protein</fullName>
    </submittedName>
</protein>
<dbReference type="SMART" id="SM00382">
    <property type="entry name" value="AAA"/>
    <property type="match status" value="1"/>
</dbReference>
<evidence type="ECO:0000259" key="5">
    <source>
        <dbReference type="PROSITE" id="PS50893"/>
    </source>
</evidence>
<keyword evidence="2" id="KW-0813">Transport</keyword>
<keyword evidence="4 6" id="KW-0067">ATP-binding</keyword>
<dbReference type="SUPFAM" id="SSF52540">
    <property type="entry name" value="P-loop containing nucleoside triphosphate hydrolases"/>
    <property type="match status" value="1"/>
</dbReference>
<reference evidence="6 7" key="1">
    <citation type="submission" date="2022-11" db="EMBL/GenBank/DDBJ databases">
        <title>Spartinivicinus poritis sp. nov., isolated from scleractinian coral Porites lutea.</title>
        <authorList>
            <person name="Zhang G."/>
            <person name="Cai L."/>
            <person name="Wei Q."/>
        </authorList>
    </citation>
    <scope>NUCLEOTIDE SEQUENCE [LARGE SCALE GENOMIC DNA]</scope>
    <source>
        <strain evidence="6 7">A2-2</strain>
    </source>
</reference>
<dbReference type="EMBL" id="JAPMOU010000039">
    <property type="protein sequence ID" value="MDE1464656.1"/>
    <property type="molecule type" value="Genomic_DNA"/>
</dbReference>
<dbReference type="Proteomes" id="UP001528823">
    <property type="component" value="Unassembled WGS sequence"/>
</dbReference>
<proteinExistence type="inferred from homology"/>
<dbReference type="PROSITE" id="PS50893">
    <property type="entry name" value="ABC_TRANSPORTER_2"/>
    <property type="match status" value="1"/>
</dbReference>
<sequence length="358" mass="39433">MNKQLVEVPLTSNTQSVALLLQKKTHNRRVMMLEVSQLTRCYGSFKAVDNVSFTIGKGEIVGLLGHNGAGKTTIMKMLSGYLEPNQGAINIDGVDLQLDPKRVQQSLGYLPENLPVYPEMSVADYLDYAAEIKGLTNNHKIAEIKRAIQATDIGAKLLDPIAILSRGYKQRVGVAQAILGQPKLLILDEPTNGLDPTQTDHMRQLIREIAKNATVILSTHIMQEVDAICDRALIIRHGQLAVDAKLETLRSSHFLRLVTSMGNKQAKTLLEALPGLDNVEALEQKPSETVKTPVIHYRLKLTEGHSPLEVSAFIAQQIVAAEAQLYAITAEHRDLETLFREVNESPVTVQSQEVKNAA</sequence>
<dbReference type="CDD" id="cd03230">
    <property type="entry name" value="ABC_DR_subfamily_A"/>
    <property type="match status" value="1"/>
</dbReference>
<comment type="similarity">
    <text evidence="1">Belongs to the ABC transporter superfamily.</text>
</comment>
<evidence type="ECO:0000256" key="2">
    <source>
        <dbReference type="ARBA" id="ARBA00022448"/>
    </source>
</evidence>
<gene>
    <name evidence="6" type="ORF">ORQ98_22070</name>
</gene>
<dbReference type="InterPro" id="IPR003593">
    <property type="entry name" value="AAA+_ATPase"/>
</dbReference>
<feature type="domain" description="ABC transporter" evidence="5">
    <location>
        <begin position="33"/>
        <end position="262"/>
    </location>
</feature>
<keyword evidence="7" id="KW-1185">Reference proteome</keyword>
<name>A0ABT5UFA0_9GAMM</name>
<evidence type="ECO:0000313" key="7">
    <source>
        <dbReference type="Proteomes" id="UP001528823"/>
    </source>
</evidence>
<dbReference type="GO" id="GO:0005524">
    <property type="term" value="F:ATP binding"/>
    <property type="evidence" value="ECO:0007669"/>
    <property type="project" value="UniProtKB-KW"/>
</dbReference>
<evidence type="ECO:0000313" key="6">
    <source>
        <dbReference type="EMBL" id="MDE1464656.1"/>
    </source>
</evidence>
<keyword evidence="3" id="KW-0547">Nucleotide-binding</keyword>
<dbReference type="PANTHER" id="PTHR43335">
    <property type="entry name" value="ABC TRANSPORTER, ATP-BINDING PROTEIN"/>
    <property type="match status" value="1"/>
</dbReference>
<dbReference type="PANTHER" id="PTHR43335:SF4">
    <property type="entry name" value="ABC TRANSPORTER, ATP-BINDING PROTEIN"/>
    <property type="match status" value="1"/>
</dbReference>
<dbReference type="InterPro" id="IPR027417">
    <property type="entry name" value="P-loop_NTPase"/>
</dbReference>
<dbReference type="Pfam" id="PF00005">
    <property type="entry name" value="ABC_tran"/>
    <property type="match status" value="1"/>
</dbReference>